<evidence type="ECO:0000313" key="3">
    <source>
        <dbReference type="Proteomes" id="UP000017052"/>
    </source>
</evidence>
<dbReference type="AlphaFoldDB" id="U2RJM9"/>
<dbReference type="EMBL" id="ACVN02000289">
    <property type="protein sequence ID" value="ERK50912.1"/>
    <property type="molecule type" value="Genomic_DNA"/>
</dbReference>
<gene>
    <name evidence="2" type="ORF">HMPREF0682_2236</name>
</gene>
<reference evidence="2" key="1">
    <citation type="submission" date="2013-08" db="EMBL/GenBank/DDBJ databases">
        <authorList>
            <person name="Durkin A.S."/>
            <person name="Haft D.R."/>
            <person name="McCorrison J."/>
            <person name="Torralba M."/>
            <person name="Gillis M."/>
            <person name="Haft D.H."/>
            <person name="Methe B."/>
            <person name="Sutton G."/>
            <person name="Nelson K.E."/>
        </authorList>
    </citation>
    <scope>NUCLEOTIDE SEQUENCE [LARGE SCALE GENOMIC DNA]</scope>
    <source>
        <strain evidence="2">F0233</strain>
    </source>
</reference>
<comment type="caution">
    <text evidence="2">The sequence shown here is derived from an EMBL/GenBank/DDBJ whole genome shotgun (WGS) entry which is preliminary data.</text>
</comment>
<proteinExistence type="predicted"/>
<dbReference type="InterPro" id="IPR021388">
    <property type="entry name" value="DUF3024"/>
</dbReference>
<feature type="compositionally biased region" description="Low complexity" evidence="1">
    <location>
        <begin position="108"/>
        <end position="120"/>
    </location>
</feature>
<dbReference type="Proteomes" id="UP000017052">
    <property type="component" value="Unassembled WGS sequence"/>
</dbReference>
<sequence length="131" mass="14921">MPPPEPDAARIQRWCDNRVPAPFRSRVRVVAEVADRRVTTSQSRPPWDGEGDWISTPVARFRCTRATGLWSLYWADRNSRFHEYDRFQPTRAVQGRPRRPRHLPGPDPLGLTRPRLTPPRCAASGPSGRAG</sequence>
<evidence type="ECO:0000256" key="1">
    <source>
        <dbReference type="SAM" id="MobiDB-lite"/>
    </source>
</evidence>
<protein>
    <submittedName>
        <fullName evidence="2">PF11225 family protein</fullName>
    </submittedName>
</protein>
<feature type="region of interest" description="Disordered" evidence="1">
    <location>
        <begin position="88"/>
        <end position="131"/>
    </location>
</feature>
<dbReference type="RefSeq" id="WP_021798632.1">
    <property type="nucleotide sequence ID" value="NZ_ACVN02000289.1"/>
</dbReference>
<accession>U2RJM9</accession>
<organism evidence="2 3">
    <name type="scientific">Propionibacterium acidifaciens F0233</name>
    <dbReference type="NCBI Taxonomy" id="553198"/>
    <lineage>
        <taxon>Bacteria</taxon>
        <taxon>Bacillati</taxon>
        <taxon>Actinomycetota</taxon>
        <taxon>Actinomycetes</taxon>
        <taxon>Propionibacteriales</taxon>
        <taxon>Propionibacteriaceae</taxon>
        <taxon>Propionibacterium</taxon>
    </lineage>
</organism>
<name>U2RJM9_9ACTN</name>
<dbReference type="GeneID" id="95359631"/>
<keyword evidence="3" id="KW-1185">Reference proteome</keyword>
<dbReference type="Pfam" id="PF11225">
    <property type="entry name" value="DUF3024"/>
    <property type="match status" value="1"/>
</dbReference>
<evidence type="ECO:0000313" key="2">
    <source>
        <dbReference type="EMBL" id="ERK50912.1"/>
    </source>
</evidence>